<name>A0A1Y2HS75_9FUNG</name>
<protein>
    <submittedName>
        <fullName evidence="2">Uncharacterized protein</fullName>
    </submittedName>
</protein>
<keyword evidence="3" id="KW-1185">Reference proteome</keyword>
<accession>A0A1Y2HS75</accession>
<dbReference type="EMBL" id="MCFL01000016">
    <property type="protein sequence ID" value="ORZ36651.1"/>
    <property type="molecule type" value="Genomic_DNA"/>
</dbReference>
<comment type="caution">
    <text evidence="2">The sequence shown here is derived from an EMBL/GenBank/DDBJ whole genome shotgun (WGS) entry which is preliminary data.</text>
</comment>
<evidence type="ECO:0000313" key="2">
    <source>
        <dbReference type="EMBL" id="ORZ36651.1"/>
    </source>
</evidence>
<feature type="region of interest" description="Disordered" evidence="1">
    <location>
        <begin position="53"/>
        <end position="77"/>
    </location>
</feature>
<evidence type="ECO:0000256" key="1">
    <source>
        <dbReference type="SAM" id="MobiDB-lite"/>
    </source>
</evidence>
<evidence type="ECO:0000313" key="3">
    <source>
        <dbReference type="Proteomes" id="UP000193411"/>
    </source>
</evidence>
<proteinExistence type="predicted"/>
<organism evidence="2 3">
    <name type="scientific">Catenaria anguillulae PL171</name>
    <dbReference type="NCBI Taxonomy" id="765915"/>
    <lineage>
        <taxon>Eukaryota</taxon>
        <taxon>Fungi</taxon>
        <taxon>Fungi incertae sedis</taxon>
        <taxon>Blastocladiomycota</taxon>
        <taxon>Blastocladiomycetes</taxon>
        <taxon>Blastocladiales</taxon>
        <taxon>Catenariaceae</taxon>
        <taxon>Catenaria</taxon>
    </lineage>
</organism>
<gene>
    <name evidence="2" type="ORF">BCR44DRAFT_1069006</name>
</gene>
<sequence>MLASSSLSACSCVRHLLHASLVTATTLRMAPESTSTMADDKLAHCVSEGRTAWSESMGEVTREEGVENGGLKAEDEH</sequence>
<dbReference type="Proteomes" id="UP000193411">
    <property type="component" value="Unassembled WGS sequence"/>
</dbReference>
<reference evidence="2 3" key="1">
    <citation type="submission" date="2016-07" db="EMBL/GenBank/DDBJ databases">
        <title>Pervasive Adenine N6-methylation of Active Genes in Fungi.</title>
        <authorList>
            <consortium name="DOE Joint Genome Institute"/>
            <person name="Mondo S.J."/>
            <person name="Dannebaum R.O."/>
            <person name="Kuo R.C."/>
            <person name="Labutti K."/>
            <person name="Haridas S."/>
            <person name="Kuo A."/>
            <person name="Salamov A."/>
            <person name="Ahrendt S.R."/>
            <person name="Lipzen A."/>
            <person name="Sullivan W."/>
            <person name="Andreopoulos W.B."/>
            <person name="Clum A."/>
            <person name="Lindquist E."/>
            <person name="Daum C."/>
            <person name="Ramamoorthy G.K."/>
            <person name="Gryganskyi A."/>
            <person name="Culley D."/>
            <person name="Magnuson J.K."/>
            <person name="James T.Y."/>
            <person name="O'Malley M.A."/>
            <person name="Stajich J.E."/>
            <person name="Spatafora J.W."/>
            <person name="Visel A."/>
            <person name="Grigoriev I.V."/>
        </authorList>
    </citation>
    <scope>NUCLEOTIDE SEQUENCE [LARGE SCALE GENOMIC DNA]</scope>
    <source>
        <strain evidence="2 3">PL171</strain>
    </source>
</reference>
<dbReference type="AlphaFoldDB" id="A0A1Y2HS75"/>